<dbReference type="AlphaFoldDB" id="A0A090F1M7"/>
<dbReference type="PROSITE" id="PS00072">
    <property type="entry name" value="ACYL_COA_DH_1"/>
    <property type="match status" value="1"/>
</dbReference>
<evidence type="ECO:0000256" key="3">
    <source>
        <dbReference type="ARBA" id="ARBA00022630"/>
    </source>
</evidence>
<keyword evidence="4" id="KW-0274">FAD</keyword>
<protein>
    <submittedName>
        <fullName evidence="8">Acyl-CoA dehydrogenase domain protein</fullName>
    </submittedName>
</protein>
<dbReference type="InterPro" id="IPR006091">
    <property type="entry name" value="Acyl-CoA_Oxase/DH_mid-dom"/>
</dbReference>
<proteinExistence type="inferred from homology"/>
<dbReference type="Proteomes" id="UP000046373">
    <property type="component" value="Unassembled WGS sequence"/>
</dbReference>
<evidence type="ECO:0000313" key="8">
    <source>
        <dbReference type="EMBL" id="CDX35377.1"/>
    </source>
</evidence>
<dbReference type="Gene3D" id="2.40.110.10">
    <property type="entry name" value="Butyryl-CoA Dehydrogenase, subunit A, domain 2"/>
    <property type="match status" value="1"/>
</dbReference>
<dbReference type="GO" id="GO:0050660">
    <property type="term" value="F:flavin adenine dinucleotide binding"/>
    <property type="evidence" value="ECO:0007669"/>
    <property type="project" value="InterPro"/>
</dbReference>
<dbReference type="InterPro" id="IPR013786">
    <property type="entry name" value="AcylCoA_DH/ox_N"/>
</dbReference>
<evidence type="ECO:0000256" key="4">
    <source>
        <dbReference type="ARBA" id="ARBA00022827"/>
    </source>
</evidence>
<dbReference type="EMBL" id="CCNB01000012">
    <property type="protein sequence ID" value="CDX35377.1"/>
    <property type="molecule type" value="Genomic_DNA"/>
</dbReference>
<evidence type="ECO:0000259" key="7">
    <source>
        <dbReference type="Pfam" id="PF02771"/>
    </source>
</evidence>
<dbReference type="InterPro" id="IPR037069">
    <property type="entry name" value="AcylCoA_DH/ox_N_sf"/>
</dbReference>
<reference evidence="8 9" key="1">
    <citation type="submission" date="2014-08" db="EMBL/GenBank/DDBJ databases">
        <authorList>
            <person name="Moulin Lionel"/>
        </authorList>
    </citation>
    <scope>NUCLEOTIDE SEQUENCE [LARGE SCALE GENOMIC DNA]</scope>
</reference>
<evidence type="ECO:0000313" key="9">
    <source>
        <dbReference type="Proteomes" id="UP000046373"/>
    </source>
</evidence>
<dbReference type="GO" id="GO:0003995">
    <property type="term" value="F:acyl-CoA dehydrogenase activity"/>
    <property type="evidence" value="ECO:0007669"/>
    <property type="project" value="InterPro"/>
</dbReference>
<comment type="cofactor">
    <cofactor evidence="1">
        <name>FAD</name>
        <dbReference type="ChEBI" id="CHEBI:57692"/>
    </cofactor>
</comment>
<dbReference type="InterPro" id="IPR009100">
    <property type="entry name" value="AcylCoA_DH/oxidase_NM_dom_sf"/>
</dbReference>
<dbReference type="Pfam" id="PF02771">
    <property type="entry name" value="Acyl-CoA_dh_N"/>
    <property type="match status" value="1"/>
</dbReference>
<accession>A0A090F1M7</accession>
<organism evidence="8 9">
    <name type="scientific">Mesorhizobium plurifarium</name>
    <dbReference type="NCBI Taxonomy" id="69974"/>
    <lineage>
        <taxon>Bacteria</taxon>
        <taxon>Pseudomonadati</taxon>
        <taxon>Pseudomonadota</taxon>
        <taxon>Alphaproteobacteria</taxon>
        <taxon>Hyphomicrobiales</taxon>
        <taxon>Phyllobacteriaceae</taxon>
        <taxon>Mesorhizobium</taxon>
    </lineage>
</organism>
<evidence type="ECO:0000256" key="5">
    <source>
        <dbReference type="ARBA" id="ARBA00023002"/>
    </source>
</evidence>
<dbReference type="Gene3D" id="1.10.540.10">
    <property type="entry name" value="Acyl-CoA dehydrogenase/oxidase, N-terminal domain"/>
    <property type="match status" value="1"/>
</dbReference>
<dbReference type="PANTHER" id="PTHR43292:SF4">
    <property type="entry name" value="ACYL-COA DEHYDROGENASE FADE34"/>
    <property type="match status" value="1"/>
</dbReference>
<dbReference type="SUPFAM" id="SSF56645">
    <property type="entry name" value="Acyl-CoA dehydrogenase NM domain-like"/>
    <property type="match status" value="1"/>
</dbReference>
<dbReference type="GO" id="GO:0005886">
    <property type="term" value="C:plasma membrane"/>
    <property type="evidence" value="ECO:0007669"/>
    <property type="project" value="TreeGrafter"/>
</dbReference>
<dbReference type="FunFam" id="2.40.110.10:FF:000002">
    <property type="entry name" value="Acyl-CoA dehydrogenase fadE12"/>
    <property type="match status" value="1"/>
</dbReference>
<comment type="similarity">
    <text evidence="2">Belongs to the acyl-CoA dehydrogenase family.</text>
</comment>
<keyword evidence="3" id="KW-0285">Flavoprotein</keyword>
<dbReference type="PANTHER" id="PTHR43292">
    <property type="entry name" value="ACYL-COA DEHYDROGENASE"/>
    <property type="match status" value="1"/>
</dbReference>
<dbReference type="InterPro" id="IPR046373">
    <property type="entry name" value="Acyl-CoA_Oxase/DH_mid-dom_sf"/>
</dbReference>
<sequence length="372" mass="41177">MNHSDKHDAIRKNVRAFIAAERTAGRIRAGQSWTTFDRDFSIRCADQGYIGMTWPKMFGGHDRSPEERYVIIEELLAAGAPLGSHWIADRQSGPQILRNGTEHLKHLVLPQIAAGRCTIGIGMSEPDSGSDLSSIRTSATKVDGGWVLEGRKIWTTNAHHADYLIVLCRTSPKSEDRNAGLSQLVVPLENKGVTVRPITNMAGVDEFNEVLFENCFVDEEHLLGEPGQGWRLVMEELSFERSGPDRILSTFPMLSMLSSYIARDPDRHATIELGRLVGRLHSVRSLSLEINQALGRHEDVGQKATMMKDIGTTLEQDIAEVSRRLIDLSPRQDGDDLTTTLASAILNAPSFSLRGGTREILKGIVARHLGLR</sequence>
<name>A0A090F1M7_MESPL</name>
<gene>
    <name evidence="8" type="ORF">MPLDJ20_20161</name>
</gene>
<evidence type="ECO:0000256" key="1">
    <source>
        <dbReference type="ARBA" id="ARBA00001974"/>
    </source>
</evidence>
<keyword evidence="5" id="KW-0560">Oxidoreductase</keyword>
<feature type="domain" description="Acyl-CoA dehydrogenase/oxidase N-terminal" evidence="7">
    <location>
        <begin position="4"/>
        <end position="115"/>
    </location>
</feature>
<dbReference type="Pfam" id="PF02770">
    <property type="entry name" value="Acyl-CoA_dh_M"/>
    <property type="match status" value="1"/>
</dbReference>
<dbReference type="InterPro" id="IPR052161">
    <property type="entry name" value="Mycobact_Acyl-CoA_DH"/>
</dbReference>
<dbReference type="Gene3D" id="1.20.140.10">
    <property type="entry name" value="Butyryl-CoA Dehydrogenase, subunit A, domain 3"/>
    <property type="match status" value="1"/>
</dbReference>
<evidence type="ECO:0000256" key="2">
    <source>
        <dbReference type="ARBA" id="ARBA00009347"/>
    </source>
</evidence>
<dbReference type="GeneID" id="31890351"/>
<feature type="domain" description="Acyl-CoA oxidase/dehydrogenase middle" evidence="6">
    <location>
        <begin position="121"/>
        <end position="215"/>
    </location>
</feature>
<dbReference type="InterPro" id="IPR006089">
    <property type="entry name" value="Acyl-CoA_DH_CS"/>
</dbReference>
<evidence type="ECO:0000259" key="6">
    <source>
        <dbReference type="Pfam" id="PF02770"/>
    </source>
</evidence>